<dbReference type="PANTHER" id="PTHR33103">
    <property type="entry name" value="OS01G0153900 PROTEIN"/>
    <property type="match status" value="1"/>
</dbReference>
<evidence type="ECO:0000313" key="1">
    <source>
        <dbReference type="EMBL" id="OTG18169.1"/>
    </source>
</evidence>
<gene>
    <name evidence="1" type="ORF">HannXRQ_Chr08g0220161</name>
</gene>
<protein>
    <recommendedName>
        <fullName evidence="3">DUF674 domain-containing protein</fullName>
    </recommendedName>
</protein>
<name>A0A251U533_HELAN</name>
<dbReference type="Proteomes" id="UP000215914">
    <property type="component" value="Chromosome 8"/>
</dbReference>
<evidence type="ECO:0000313" key="2">
    <source>
        <dbReference type="Proteomes" id="UP000215914"/>
    </source>
</evidence>
<keyword evidence="2" id="KW-1185">Reference proteome</keyword>
<evidence type="ECO:0008006" key="3">
    <source>
        <dbReference type="Google" id="ProtNLM"/>
    </source>
</evidence>
<proteinExistence type="predicted"/>
<dbReference type="InterPro" id="IPR007750">
    <property type="entry name" value="DUF674"/>
</dbReference>
<dbReference type="EMBL" id="CM007897">
    <property type="protein sequence ID" value="OTG18169.1"/>
    <property type="molecule type" value="Genomic_DNA"/>
</dbReference>
<dbReference type="AlphaFoldDB" id="A0A251U533"/>
<dbReference type="Pfam" id="PF05056">
    <property type="entry name" value="DUF674"/>
    <property type="match status" value="2"/>
</dbReference>
<dbReference type="InParanoid" id="A0A251U533"/>
<accession>A0A251U533</accession>
<dbReference type="PANTHER" id="PTHR33103:SF110">
    <property type="entry name" value="DUF674 FAMILY PROTEIN"/>
    <property type="match status" value="1"/>
</dbReference>
<sequence>MAPPEMCLKLLVDVKGSRVLFAEVPKEFVDFLFHIFSLPLGTLVELIGSNQMAGCLGKLKGSIEIFNGNYLQPGIKMDDIFHPKTAFNGKTFLLSYDASSGDQSGASKAVYRCAKAAGQCHYCSNSYSSCKSNATLCANSICPGCKVPKEFVDFLFHIFSLPLGTLVELIGSNQMAGCLGKLKGSIESFNGNYLQPGIKMDDIFNPKTAFNGKTFLLSYDASSGDQSGASKAVYRCAKAAGQCHYCSNSYSSCKSNATLCANSICPGCSGYINHKMALVTPPNQVAETKLADVIKKRGYVKEVVTYMVMDDLVVNPMSTISGITLINKFGVKDLSQLEEKNVSFGKDEGLKLLEASLKTNKVLTTVFLH</sequence>
<reference evidence="2" key="1">
    <citation type="journal article" date="2017" name="Nature">
        <title>The sunflower genome provides insights into oil metabolism, flowering and Asterid evolution.</title>
        <authorList>
            <person name="Badouin H."/>
            <person name="Gouzy J."/>
            <person name="Grassa C.J."/>
            <person name="Murat F."/>
            <person name="Staton S.E."/>
            <person name="Cottret L."/>
            <person name="Lelandais-Briere C."/>
            <person name="Owens G.L."/>
            <person name="Carrere S."/>
            <person name="Mayjonade B."/>
            <person name="Legrand L."/>
            <person name="Gill N."/>
            <person name="Kane N.C."/>
            <person name="Bowers J.E."/>
            <person name="Hubner S."/>
            <person name="Bellec A."/>
            <person name="Berard A."/>
            <person name="Berges H."/>
            <person name="Blanchet N."/>
            <person name="Boniface M.C."/>
            <person name="Brunel D."/>
            <person name="Catrice O."/>
            <person name="Chaidir N."/>
            <person name="Claudel C."/>
            <person name="Donnadieu C."/>
            <person name="Faraut T."/>
            <person name="Fievet G."/>
            <person name="Helmstetter N."/>
            <person name="King M."/>
            <person name="Knapp S.J."/>
            <person name="Lai Z."/>
            <person name="Le Paslier M.C."/>
            <person name="Lippi Y."/>
            <person name="Lorenzon L."/>
            <person name="Mandel J.R."/>
            <person name="Marage G."/>
            <person name="Marchand G."/>
            <person name="Marquand E."/>
            <person name="Bret-Mestries E."/>
            <person name="Morien E."/>
            <person name="Nambeesan S."/>
            <person name="Nguyen T."/>
            <person name="Pegot-Espagnet P."/>
            <person name="Pouilly N."/>
            <person name="Raftis F."/>
            <person name="Sallet E."/>
            <person name="Schiex T."/>
            <person name="Thomas J."/>
            <person name="Vandecasteele C."/>
            <person name="Vares D."/>
            <person name="Vear F."/>
            <person name="Vautrin S."/>
            <person name="Crespi M."/>
            <person name="Mangin B."/>
            <person name="Burke J.M."/>
            <person name="Salse J."/>
            <person name="Munos S."/>
            <person name="Vincourt P."/>
            <person name="Rieseberg L.H."/>
            <person name="Langlade N.B."/>
        </authorList>
    </citation>
    <scope>NUCLEOTIDE SEQUENCE [LARGE SCALE GENOMIC DNA]</scope>
    <source>
        <strain evidence="2">cv. SF193</strain>
    </source>
</reference>
<organism evidence="1 2">
    <name type="scientific">Helianthus annuus</name>
    <name type="common">Common sunflower</name>
    <dbReference type="NCBI Taxonomy" id="4232"/>
    <lineage>
        <taxon>Eukaryota</taxon>
        <taxon>Viridiplantae</taxon>
        <taxon>Streptophyta</taxon>
        <taxon>Embryophyta</taxon>
        <taxon>Tracheophyta</taxon>
        <taxon>Spermatophyta</taxon>
        <taxon>Magnoliopsida</taxon>
        <taxon>eudicotyledons</taxon>
        <taxon>Gunneridae</taxon>
        <taxon>Pentapetalae</taxon>
        <taxon>asterids</taxon>
        <taxon>campanulids</taxon>
        <taxon>Asterales</taxon>
        <taxon>Asteraceae</taxon>
        <taxon>Asteroideae</taxon>
        <taxon>Heliantheae alliance</taxon>
        <taxon>Heliantheae</taxon>
        <taxon>Helianthus</taxon>
    </lineage>
</organism>